<name>Q0YQ95_9CHLB</name>
<dbReference type="AlphaFoldDB" id="Q0YQ95"/>
<dbReference type="GO" id="GO:0016746">
    <property type="term" value="F:acyltransferase activity"/>
    <property type="evidence" value="ECO:0007669"/>
    <property type="project" value="UniProtKB-KW"/>
</dbReference>
<dbReference type="SUPFAM" id="SSF69593">
    <property type="entry name" value="Glycerol-3-phosphate (1)-acyltransferase"/>
    <property type="match status" value="1"/>
</dbReference>
<keyword evidence="2" id="KW-0012">Acyltransferase</keyword>
<sequence length="306" mass="35850">MLPNTCSRSILWQRFPVMPSGHPTIFASPMRPLLPRLKKRSIVSGEHSNSRYMLKVRRSSLYTLWFGWYSRRQFRRYFNSVCVFMPPGVPDMDPGTPVIFYANHAYWWDGFWSQLCTEEYFHQNLHIIIEYQQLHKHRFFTRIGAFSLDRSRPRTLPATLRYAAELLSADSDRQNALWIFPQGKIEHIDKRPLFFFKGTASILSRVIEKTGQIYLLSVVSRIDYLEEQKPELFLSFRAPLLVTAENYSGPDELTASMQSITESHLDELTSRISDRNLDDAKILLKGGSSINRRVEKFRRVLHLDRA</sequence>
<evidence type="ECO:0000259" key="1">
    <source>
        <dbReference type="SMART" id="SM00563"/>
    </source>
</evidence>
<dbReference type="Proteomes" id="UP000004162">
    <property type="component" value="Unassembled WGS sequence"/>
</dbReference>
<proteinExistence type="predicted"/>
<dbReference type="CDD" id="cd06551">
    <property type="entry name" value="LPLAT"/>
    <property type="match status" value="1"/>
</dbReference>
<reference evidence="2 3" key="1">
    <citation type="submission" date="2006-07" db="EMBL/GenBank/DDBJ databases">
        <title>Annotation of the draft genome assembly of Chlorobium ferroxidans DSM 13031.</title>
        <authorList>
            <consortium name="US DOE Joint Genome Institute (JGI-ORNL)"/>
            <person name="Larimer F."/>
            <person name="Land M."/>
            <person name="Hauser L."/>
        </authorList>
    </citation>
    <scope>NUCLEOTIDE SEQUENCE [LARGE SCALE GENOMIC DNA]</scope>
    <source>
        <strain evidence="2 3">DSM 13031</strain>
    </source>
</reference>
<dbReference type="Pfam" id="PF01553">
    <property type="entry name" value="Acyltransferase"/>
    <property type="match status" value="1"/>
</dbReference>
<evidence type="ECO:0000313" key="3">
    <source>
        <dbReference type="Proteomes" id="UP000004162"/>
    </source>
</evidence>
<dbReference type="EMBL" id="AASE01000019">
    <property type="protein sequence ID" value="EAT58459.1"/>
    <property type="molecule type" value="Genomic_DNA"/>
</dbReference>
<keyword evidence="3" id="KW-1185">Reference proteome</keyword>
<dbReference type="SMART" id="SM00563">
    <property type="entry name" value="PlsC"/>
    <property type="match status" value="1"/>
</dbReference>
<feature type="domain" description="Phospholipid/glycerol acyltransferase" evidence="1">
    <location>
        <begin position="98"/>
        <end position="223"/>
    </location>
</feature>
<accession>Q0YQ95</accession>
<protein>
    <submittedName>
        <fullName evidence="2">Phospholipid/glycerol acyltransferase</fullName>
    </submittedName>
</protein>
<comment type="caution">
    <text evidence="2">The sequence shown here is derived from an EMBL/GenBank/DDBJ whole genome shotgun (WGS) entry which is preliminary data.</text>
</comment>
<gene>
    <name evidence="2" type="ORF">CferDRAFT_0466</name>
</gene>
<reference evidence="2 3" key="2">
    <citation type="submission" date="2006-07" db="EMBL/GenBank/DDBJ databases">
        <title>Sequencing of the draft genome and assembly of Chlorobium ferroxidans DSM 13031.</title>
        <authorList>
            <consortium name="US DOE Joint Genome Institute (JGI-PGF)"/>
            <person name="Copeland A."/>
            <person name="Lucas S."/>
            <person name="Lapidus A."/>
            <person name="Barry K."/>
            <person name="Glavina del Rio T."/>
            <person name="Dalin E."/>
            <person name="Tice H."/>
            <person name="Bruce D."/>
            <person name="Pitluck S."/>
            <person name="Richardson P."/>
        </authorList>
    </citation>
    <scope>NUCLEOTIDE SEQUENCE [LARGE SCALE GENOMIC DNA]</scope>
    <source>
        <strain evidence="2 3">DSM 13031</strain>
    </source>
</reference>
<keyword evidence="2" id="KW-0808">Transferase</keyword>
<dbReference type="InterPro" id="IPR002123">
    <property type="entry name" value="Plipid/glycerol_acylTrfase"/>
</dbReference>
<organism evidence="2 3">
    <name type="scientific">Chlorobium ferrooxidans DSM 13031</name>
    <dbReference type="NCBI Taxonomy" id="377431"/>
    <lineage>
        <taxon>Bacteria</taxon>
        <taxon>Pseudomonadati</taxon>
        <taxon>Chlorobiota</taxon>
        <taxon>Chlorobiia</taxon>
        <taxon>Chlorobiales</taxon>
        <taxon>Chlorobiaceae</taxon>
        <taxon>Chlorobium/Pelodictyon group</taxon>
        <taxon>Chlorobium</taxon>
    </lineage>
</organism>
<evidence type="ECO:0000313" key="2">
    <source>
        <dbReference type="EMBL" id="EAT58459.1"/>
    </source>
</evidence>